<gene>
    <name evidence="1" type="ORF">GCM10012280_69700</name>
</gene>
<proteinExistence type="predicted"/>
<comment type="caution">
    <text evidence="1">The sequence shown here is derived from an EMBL/GenBank/DDBJ whole genome shotgun (WGS) entry which is preliminary data.</text>
</comment>
<evidence type="ECO:0000313" key="1">
    <source>
        <dbReference type="EMBL" id="GGP00597.1"/>
    </source>
</evidence>
<sequence>MGRWAFALLGVNTAKLLTVRFDDRRRAIAKLTTALRMTRSDAKSAEPVRRSLARLHFAEGDHLQVIRILDGLCPETRLGDARPREEFHDRLLLALARLNRGEVGACKGQIPQLRLLAAREGGDTAASAVALLERAG</sequence>
<keyword evidence="2" id="KW-1185">Reference proteome</keyword>
<reference evidence="1" key="2">
    <citation type="submission" date="2020-09" db="EMBL/GenBank/DDBJ databases">
        <authorList>
            <person name="Sun Q."/>
            <person name="Zhou Y."/>
        </authorList>
    </citation>
    <scope>NUCLEOTIDE SEQUENCE</scope>
    <source>
        <strain evidence="1">CGMCC 4.7201</strain>
    </source>
</reference>
<dbReference type="EMBL" id="BMMS01000061">
    <property type="protein sequence ID" value="GGP00597.1"/>
    <property type="molecule type" value="Genomic_DNA"/>
</dbReference>
<name>A0A918E2J4_9ACTN</name>
<dbReference type="RefSeq" id="WP_189135815.1">
    <property type="nucleotide sequence ID" value="NZ_BMMS01000061.1"/>
</dbReference>
<dbReference type="Proteomes" id="UP000641932">
    <property type="component" value="Unassembled WGS sequence"/>
</dbReference>
<accession>A0A918E2J4</accession>
<reference evidence="1" key="1">
    <citation type="journal article" date="2014" name="Int. J. Syst. Evol. Microbiol.">
        <title>Complete genome sequence of Corynebacterium casei LMG S-19264T (=DSM 44701T), isolated from a smear-ripened cheese.</title>
        <authorList>
            <consortium name="US DOE Joint Genome Institute (JGI-PGF)"/>
            <person name="Walter F."/>
            <person name="Albersmeier A."/>
            <person name="Kalinowski J."/>
            <person name="Ruckert C."/>
        </authorList>
    </citation>
    <scope>NUCLEOTIDE SEQUENCE</scope>
    <source>
        <strain evidence="1">CGMCC 4.7201</strain>
    </source>
</reference>
<organism evidence="1 2">
    <name type="scientific">Wenjunlia tyrosinilytica</name>
    <dbReference type="NCBI Taxonomy" id="1544741"/>
    <lineage>
        <taxon>Bacteria</taxon>
        <taxon>Bacillati</taxon>
        <taxon>Actinomycetota</taxon>
        <taxon>Actinomycetes</taxon>
        <taxon>Kitasatosporales</taxon>
        <taxon>Streptomycetaceae</taxon>
        <taxon>Wenjunlia</taxon>
    </lineage>
</organism>
<dbReference type="AlphaFoldDB" id="A0A918E2J4"/>
<evidence type="ECO:0000313" key="2">
    <source>
        <dbReference type="Proteomes" id="UP000641932"/>
    </source>
</evidence>
<protein>
    <submittedName>
        <fullName evidence="1">Uncharacterized protein</fullName>
    </submittedName>
</protein>